<comment type="caution">
    <text evidence="1">The sequence shown here is derived from an EMBL/GenBank/DDBJ whole genome shotgun (WGS) entry which is preliminary data.</text>
</comment>
<gene>
    <name evidence="1" type="ORF">L1987_63337</name>
</gene>
<name>A0ACB9CCY7_9ASTR</name>
<dbReference type="EMBL" id="CM042038">
    <property type="protein sequence ID" value="KAI3732139.1"/>
    <property type="molecule type" value="Genomic_DNA"/>
</dbReference>
<sequence>MSPISILLLPFFFFIISISAQSNNLTYPNCPSYDCGNVTVRYPFWNTDSESATQFCGYEGFGINCSDNGKQNIPKISFGGDSYYVQSIDYELETVFLVDYDVSPVATVRDSCPRVKHNINLGTLPFNFSMFSVNLSFHFDCDGCPSFATEIKCLEQNDKKVCLDVMNNGTVGSVWDAYSCDQEVVTTVIGEKMKLVPNLATGFGRVLEEGFELRWWGVDDCDGCEASDGRCGYRNATGFLCFCMDGTTSKGDCRGKLVTTLKFYF</sequence>
<reference evidence="1 2" key="2">
    <citation type="journal article" date="2022" name="Mol. Ecol. Resour.">
        <title>The genomes of chicory, endive, great burdock and yacon provide insights into Asteraceae paleo-polyploidization history and plant inulin production.</title>
        <authorList>
            <person name="Fan W."/>
            <person name="Wang S."/>
            <person name="Wang H."/>
            <person name="Wang A."/>
            <person name="Jiang F."/>
            <person name="Liu H."/>
            <person name="Zhao H."/>
            <person name="Xu D."/>
            <person name="Zhang Y."/>
        </authorList>
    </citation>
    <scope>NUCLEOTIDE SEQUENCE [LARGE SCALE GENOMIC DNA]</scope>
    <source>
        <strain evidence="2">cv. Yunnan</strain>
        <tissue evidence="1">Leaves</tissue>
    </source>
</reference>
<evidence type="ECO:0000313" key="1">
    <source>
        <dbReference type="EMBL" id="KAI3732139.1"/>
    </source>
</evidence>
<organism evidence="1 2">
    <name type="scientific">Smallanthus sonchifolius</name>
    <dbReference type="NCBI Taxonomy" id="185202"/>
    <lineage>
        <taxon>Eukaryota</taxon>
        <taxon>Viridiplantae</taxon>
        <taxon>Streptophyta</taxon>
        <taxon>Embryophyta</taxon>
        <taxon>Tracheophyta</taxon>
        <taxon>Spermatophyta</taxon>
        <taxon>Magnoliopsida</taxon>
        <taxon>eudicotyledons</taxon>
        <taxon>Gunneridae</taxon>
        <taxon>Pentapetalae</taxon>
        <taxon>asterids</taxon>
        <taxon>campanulids</taxon>
        <taxon>Asterales</taxon>
        <taxon>Asteraceae</taxon>
        <taxon>Asteroideae</taxon>
        <taxon>Heliantheae alliance</taxon>
        <taxon>Millerieae</taxon>
        <taxon>Smallanthus</taxon>
    </lineage>
</organism>
<keyword evidence="2" id="KW-1185">Reference proteome</keyword>
<accession>A0ACB9CCY7</accession>
<protein>
    <submittedName>
        <fullName evidence="1">Uncharacterized protein</fullName>
    </submittedName>
</protein>
<dbReference type="Proteomes" id="UP001056120">
    <property type="component" value="Linkage Group LG21"/>
</dbReference>
<proteinExistence type="predicted"/>
<evidence type="ECO:0000313" key="2">
    <source>
        <dbReference type="Proteomes" id="UP001056120"/>
    </source>
</evidence>
<reference evidence="2" key="1">
    <citation type="journal article" date="2022" name="Mol. Ecol. Resour.">
        <title>The genomes of chicory, endive, great burdock and yacon provide insights into Asteraceae palaeo-polyploidization history and plant inulin production.</title>
        <authorList>
            <person name="Fan W."/>
            <person name="Wang S."/>
            <person name="Wang H."/>
            <person name="Wang A."/>
            <person name="Jiang F."/>
            <person name="Liu H."/>
            <person name="Zhao H."/>
            <person name="Xu D."/>
            <person name="Zhang Y."/>
        </authorList>
    </citation>
    <scope>NUCLEOTIDE SEQUENCE [LARGE SCALE GENOMIC DNA]</scope>
    <source>
        <strain evidence="2">cv. Yunnan</strain>
    </source>
</reference>